<protein>
    <recommendedName>
        <fullName evidence="5">Chitin-binding type-2 domain-containing protein</fullName>
    </recommendedName>
</protein>
<evidence type="ECO:0000313" key="4">
    <source>
        <dbReference type="Proteomes" id="UP001344906"/>
    </source>
</evidence>
<evidence type="ECO:0000256" key="1">
    <source>
        <dbReference type="SAM" id="MobiDB-lite"/>
    </source>
</evidence>
<sequence>MQQPPNVPPPYTPRPMPHQRLLAWYRRRNLFGKLGIGCVGLIVILSMCTCSIAMANPSASQQSASTAPTTQAKAQPTHAPVKPTATPTPAPTPTPTPTPKPRPTPIPPTPTPVPPAPTQAPAPPPMQTGVNGNPWGYNFNSGRDIYDPNPDFCSYFNCIKSFWTSTNGYVVECNDGEYSHSGGRSGACSRNGGVEATLLEP</sequence>
<feature type="compositionally biased region" description="Pro residues" evidence="1">
    <location>
        <begin position="86"/>
        <end position="126"/>
    </location>
</feature>
<keyword evidence="4" id="KW-1185">Reference proteome</keyword>
<evidence type="ECO:0000313" key="3">
    <source>
        <dbReference type="EMBL" id="GLV55902.1"/>
    </source>
</evidence>
<reference evidence="3 4" key="1">
    <citation type="submission" date="2023-02" db="EMBL/GenBank/DDBJ databases">
        <title>Dictyobacter halimunensis sp. nov., a new member of the class Ktedonobacteria from forest soil in a geothermal area.</title>
        <authorList>
            <person name="Rachmania M.K."/>
            <person name="Ningsih F."/>
            <person name="Sakai Y."/>
            <person name="Yabe S."/>
            <person name="Yokota A."/>
            <person name="Sjamsuridzal W."/>
        </authorList>
    </citation>
    <scope>NUCLEOTIDE SEQUENCE [LARGE SCALE GENOMIC DNA]</scope>
    <source>
        <strain evidence="3 4">S3.2.2.5</strain>
    </source>
</reference>
<name>A0ABQ6FQ97_9CHLR</name>
<keyword evidence="2" id="KW-1133">Transmembrane helix</keyword>
<evidence type="ECO:0008006" key="5">
    <source>
        <dbReference type="Google" id="ProtNLM"/>
    </source>
</evidence>
<dbReference type="Proteomes" id="UP001344906">
    <property type="component" value="Unassembled WGS sequence"/>
</dbReference>
<feature type="compositionally biased region" description="Low complexity" evidence="1">
    <location>
        <begin position="62"/>
        <end position="85"/>
    </location>
</feature>
<keyword evidence="2" id="KW-0812">Transmembrane</keyword>
<comment type="caution">
    <text evidence="3">The sequence shown here is derived from an EMBL/GenBank/DDBJ whole genome shotgun (WGS) entry which is preliminary data.</text>
</comment>
<organism evidence="3 4">
    <name type="scientific">Dictyobacter halimunensis</name>
    <dbReference type="NCBI Taxonomy" id="3026934"/>
    <lineage>
        <taxon>Bacteria</taxon>
        <taxon>Bacillati</taxon>
        <taxon>Chloroflexota</taxon>
        <taxon>Ktedonobacteria</taxon>
        <taxon>Ktedonobacterales</taxon>
        <taxon>Dictyobacteraceae</taxon>
        <taxon>Dictyobacter</taxon>
    </lineage>
</organism>
<proteinExistence type="predicted"/>
<dbReference type="PRINTS" id="PR01217">
    <property type="entry name" value="PRICHEXTENSN"/>
</dbReference>
<feature type="region of interest" description="Disordered" evidence="1">
    <location>
        <begin position="180"/>
        <end position="201"/>
    </location>
</feature>
<dbReference type="RefSeq" id="WP_338250678.1">
    <property type="nucleotide sequence ID" value="NZ_BSRI01000001.1"/>
</dbReference>
<dbReference type="EMBL" id="BSRI01000001">
    <property type="protein sequence ID" value="GLV55902.1"/>
    <property type="molecule type" value="Genomic_DNA"/>
</dbReference>
<accession>A0ABQ6FQ97</accession>
<evidence type="ECO:0000256" key="2">
    <source>
        <dbReference type="SAM" id="Phobius"/>
    </source>
</evidence>
<feature type="region of interest" description="Disordered" evidence="1">
    <location>
        <begin position="62"/>
        <end position="133"/>
    </location>
</feature>
<feature type="transmembrane region" description="Helical" evidence="2">
    <location>
        <begin position="30"/>
        <end position="55"/>
    </location>
</feature>
<gene>
    <name evidence="3" type="ORF">KDH_27460</name>
</gene>
<keyword evidence="2" id="KW-0472">Membrane</keyword>